<dbReference type="InterPro" id="IPR050723">
    <property type="entry name" value="CFA/CMAS"/>
</dbReference>
<accession>A0A919PD53</accession>
<comment type="caution">
    <text evidence="7">The sequence shown here is derived from an EMBL/GenBank/DDBJ whole genome shotgun (WGS) entry which is preliminary data.</text>
</comment>
<keyword evidence="2" id="KW-0489">Methyltransferase</keyword>
<evidence type="ECO:0000256" key="2">
    <source>
        <dbReference type="ARBA" id="ARBA00022603"/>
    </source>
</evidence>
<dbReference type="GO" id="GO:0032259">
    <property type="term" value="P:methylation"/>
    <property type="evidence" value="ECO:0007669"/>
    <property type="project" value="UniProtKB-KW"/>
</dbReference>
<reference evidence="7" key="1">
    <citation type="submission" date="2021-01" db="EMBL/GenBank/DDBJ databases">
        <title>Whole genome shotgun sequence of Dactylosporangium siamense NBRC 106093.</title>
        <authorList>
            <person name="Komaki H."/>
            <person name="Tamura T."/>
        </authorList>
    </citation>
    <scope>NUCLEOTIDE SEQUENCE</scope>
    <source>
        <strain evidence="7">NBRC 106093</strain>
    </source>
</reference>
<evidence type="ECO:0000256" key="4">
    <source>
        <dbReference type="ARBA" id="ARBA00022691"/>
    </source>
</evidence>
<comment type="similarity">
    <text evidence="1">Belongs to the CFA/CMAS family.</text>
</comment>
<keyword evidence="8" id="KW-1185">Reference proteome</keyword>
<dbReference type="Gene3D" id="3.40.50.150">
    <property type="entry name" value="Vaccinia Virus protein VP39"/>
    <property type="match status" value="1"/>
</dbReference>
<evidence type="ECO:0000256" key="3">
    <source>
        <dbReference type="ARBA" id="ARBA00022679"/>
    </source>
</evidence>
<organism evidence="7 8">
    <name type="scientific">Dactylosporangium siamense</name>
    <dbReference type="NCBI Taxonomy" id="685454"/>
    <lineage>
        <taxon>Bacteria</taxon>
        <taxon>Bacillati</taxon>
        <taxon>Actinomycetota</taxon>
        <taxon>Actinomycetes</taxon>
        <taxon>Micromonosporales</taxon>
        <taxon>Micromonosporaceae</taxon>
        <taxon>Dactylosporangium</taxon>
    </lineage>
</organism>
<dbReference type="PANTHER" id="PTHR43667:SF2">
    <property type="entry name" value="FATTY ACID C-METHYL TRANSFERASE"/>
    <property type="match status" value="1"/>
</dbReference>
<feature type="active site" evidence="6">
    <location>
        <position position="406"/>
    </location>
</feature>
<dbReference type="Pfam" id="PF02353">
    <property type="entry name" value="CMAS"/>
    <property type="match status" value="1"/>
</dbReference>
<dbReference type="Proteomes" id="UP000660611">
    <property type="component" value="Unassembled WGS sequence"/>
</dbReference>
<dbReference type="InterPro" id="IPR003333">
    <property type="entry name" value="CMAS"/>
</dbReference>
<gene>
    <name evidence="7" type="primary">ufaA1</name>
    <name evidence="7" type="ORF">Dsi01nite_000480</name>
</gene>
<evidence type="ECO:0000256" key="6">
    <source>
        <dbReference type="PIRSR" id="PIRSR003085-1"/>
    </source>
</evidence>
<proteinExistence type="inferred from homology"/>
<sequence>MTSTLSRTADADAAVDPGRWPDVAAVPAARLRGTVAAALLRRIAGRVAIRVVFPGGRVIGDTGPVLVVRRPERFLARLGAHGLIGFGEAYQAGDWDTEDLVGLLTVLAADLPTLVPPRLQWLRRFHGARAPGVDENTRDGARRNIERHYDLSNDLFALFLDPSMTYSAALFETPPSGAPDAAGFDELEAAQHRKIDRLLDRTGVGPGTRLLEIGTGWGELAIRAARRGAHVVTVTLSRQQRALAVERAAAAGVGPRVDVRLCDYRELRGSSERFDAIVSVEMIEAIGAQLWPDYVATLDELLAPGGRAGLQTITMAHERMLATRDTYTWIQKYVFPGGLLPSETALDEALAGHSRLAVLDRCSFGPHYAATLRLWRERFTSHAGRVAELGFDATFQRTWRLYLAYCEAGFATGYLDVCQLILGRTERTA</sequence>
<keyword evidence="3" id="KW-0808">Transferase</keyword>
<evidence type="ECO:0000313" key="8">
    <source>
        <dbReference type="Proteomes" id="UP000660611"/>
    </source>
</evidence>
<dbReference type="PIRSF" id="PIRSF003085">
    <property type="entry name" value="CMAS"/>
    <property type="match status" value="1"/>
</dbReference>
<keyword evidence="4" id="KW-0949">S-adenosyl-L-methionine</keyword>
<keyword evidence="5" id="KW-0443">Lipid metabolism</keyword>
<evidence type="ECO:0000313" key="7">
    <source>
        <dbReference type="EMBL" id="GIG42007.1"/>
    </source>
</evidence>
<name>A0A919PD53_9ACTN</name>
<protein>
    <submittedName>
        <fullName evidence="7">Cyclopropane-fatty-acyl-phospholipid synthase</fullName>
    </submittedName>
</protein>
<dbReference type="SUPFAM" id="SSF53335">
    <property type="entry name" value="S-adenosyl-L-methionine-dependent methyltransferases"/>
    <property type="match status" value="1"/>
</dbReference>
<dbReference type="GO" id="GO:0008610">
    <property type="term" value="P:lipid biosynthetic process"/>
    <property type="evidence" value="ECO:0007669"/>
    <property type="project" value="InterPro"/>
</dbReference>
<dbReference type="PANTHER" id="PTHR43667">
    <property type="entry name" value="CYCLOPROPANE-FATTY-ACYL-PHOSPHOLIPID SYNTHASE"/>
    <property type="match status" value="1"/>
</dbReference>
<dbReference type="EMBL" id="BONQ01000002">
    <property type="protein sequence ID" value="GIG42007.1"/>
    <property type="molecule type" value="Genomic_DNA"/>
</dbReference>
<dbReference type="InterPro" id="IPR029063">
    <property type="entry name" value="SAM-dependent_MTases_sf"/>
</dbReference>
<dbReference type="AlphaFoldDB" id="A0A919PD53"/>
<dbReference type="CDD" id="cd02440">
    <property type="entry name" value="AdoMet_MTases"/>
    <property type="match status" value="1"/>
</dbReference>
<dbReference type="GO" id="GO:0008168">
    <property type="term" value="F:methyltransferase activity"/>
    <property type="evidence" value="ECO:0007669"/>
    <property type="project" value="UniProtKB-KW"/>
</dbReference>
<dbReference type="RefSeq" id="WP_239135574.1">
    <property type="nucleotide sequence ID" value="NZ_BAAAVW010000003.1"/>
</dbReference>
<evidence type="ECO:0000256" key="1">
    <source>
        <dbReference type="ARBA" id="ARBA00010815"/>
    </source>
</evidence>
<evidence type="ECO:0000256" key="5">
    <source>
        <dbReference type="ARBA" id="ARBA00023098"/>
    </source>
</evidence>